<protein>
    <submittedName>
        <fullName evidence="6">ANK_REP_REGION domain-containing protein</fullName>
    </submittedName>
</protein>
<proteinExistence type="predicted"/>
<dbReference type="InterPro" id="IPR002110">
    <property type="entry name" value="Ankyrin_rpt"/>
</dbReference>
<feature type="repeat" description="ANK" evidence="3">
    <location>
        <begin position="376"/>
        <end position="408"/>
    </location>
</feature>
<evidence type="ECO:0000313" key="5">
    <source>
        <dbReference type="Proteomes" id="UP000267606"/>
    </source>
</evidence>
<dbReference type="GO" id="GO:0045087">
    <property type="term" value="P:innate immune response"/>
    <property type="evidence" value="ECO:0007669"/>
    <property type="project" value="TreeGrafter"/>
</dbReference>
<dbReference type="AlphaFoldDB" id="A0A183H5P4"/>
<dbReference type="InterPro" id="IPR051631">
    <property type="entry name" value="Ankyrin-KH/SAM_domain"/>
</dbReference>
<dbReference type="PROSITE" id="PS50088">
    <property type="entry name" value="ANK_REPEAT"/>
    <property type="match status" value="8"/>
</dbReference>
<evidence type="ECO:0000256" key="1">
    <source>
        <dbReference type="ARBA" id="ARBA00022737"/>
    </source>
</evidence>
<dbReference type="Gene3D" id="1.25.40.20">
    <property type="entry name" value="Ankyrin repeat-containing domain"/>
    <property type="match status" value="5"/>
</dbReference>
<keyword evidence="5" id="KW-1185">Reference proteome</keyword>
<reference evidence="4 5" key="2">
    <citation type="submission" date="2018-11" db="EMBL/GenBank/DDBJ databases">
        <authorList>
            <consortium name="Pathogen Informatics"/>
        </authorList>
    </citation>
    <scope>NUCLEOTIDE SEQUENCE [LARGE SCALE GENOMIC DNA]</scope>
</reference>
<gene>
    <name evidence="4" type="ORF">OFLC_LOCUS2804</name>
</gene>
<dbReference type="SUPFAM" id="SSF48403">
    <property type="entry name" value="Ankyrin repeat"/>
    <property type="match status" value="1"/>
</dbReference>
<dbReference type="Pfam" id="PF12796">
    <property type="entry name" value="Ank_2"/>
    <property type="match status" value="5"/>
</dbReference>
<organism evidence="6">
    <name type="scientific">Onchocerca flexuosa</name>
    <dbReference type="NCBI Taxonomy" id="387005"/>
    <lineage>
        <taxon>Eukaryota</taxon>
        <taxon>Metazoa</taxon>
        <taxon>Ecdysozoa</taxon>
        <taxon>Nematoda</taxon>
        <taxon>Chromadorea</taxon>
        <taxon>Rhabditida</taxon>
        <taxon>Spirurina</taxon>
        <taxon>Spiruromorpha</taxon>
        <taxon>Filarioidea</taxon>
        <taxon>Onchocercidae</taxon>
        <taxon>Onchocerca</taxon>
    </lineage>
</organism>
<dbReference type="WBParaSite" id="OFLC_0000280301-mRNA-1">
    <property type="protein sequence ID" value="OFLC_0000280301-mRNA-1"/>
    <property type="gene ID" value="OFLC_0000280301"/>
</dbReference>
<name>A0A183H5P4_9BILA</name>
<dbReference type="EMBL" id="UZAJ01001708">
    <property type="protein sequence ID" value="VDO34293.1"/>
    <property type="molecule type" value="Genomic_DNA"/>
</dbReference>
<dbReference type="Pfam" id="PF00023">
    <property type="entry name" value="Ank"/>
    <property type="match status" value="1"/>
</dbReference>
<dbReference type="Proteomes" id="UP000267606">
    <property type="component" value="Unassembled WGS sequence"/>
</dbReference>
<feature type="repeat" description="ANK" evidence="3">
    <location>
        <begin position="213"/>
        <end position="245"/>
    </location>
</feature>
<feature type="repeat" description="ANK" evidence="3">
    <location>
        <begin position="448"/>
        <end position="480"/>
    </location>
</feature>
<feature type="repeat" description="ANK" evidence="3">
    <location>
        <begin position="180"/>
        <end position="212"/>
    </location>
</feature>
<keyword evidence="1" id="KW-0677">Repeat</keyword>
<feature type="repeat" description="ANK" evidence="3">
    <location>
        <begin position="246"/>
        <end position="278"/>
    </location>
</feature>
<dbReference type="PRINTS" id="PR01415">
    <property type="entry name" value="ANKYRIN"/>
</dbReference>
<feature type="repeat" description="ANK" evidence="3">
    <location>
        <begin position="409"/>
        <end position="434"/>
    </location>
</feature>
<dbReference type="STRING" id="387005.A0A183H5P4"/>
<dbReference type="PANTHER" id="PTHR23206:SF8">
    <property type="entry name" value="ANKYRIN REPEAT AND KH DOMAIN-CONTAINING 1"/>
    <property type="match status" value="1"/>
</dbReference>
<dbReference type="InterPro" id="IPR036770">
    <property type="entry name" value="Ankyrin_rpt-contain_sf"/>
</dbReference>
<accession>A0A183H5P4</accession>
<evidence type="ECO:0000313" key="6">
    <source>
        <dbReference type="WBParaSite" id="OFLC_0000280301-mRNA-1"/>
    </source>
</evidence>
<dbReference type="SMART" id="SM00248">
    <property type="entry name" value="ANK"/>
    <property type="match status" value="12"/>
</dbReference>
<sequence length="642" mass="69781">MVLLHICAFYDAVFDYLDLTKELIAIRGNPNYISTNNDRTPLMEACCAGHSDIVKHLLECGADMNAVSATKNTPLIYASAAGNVEARIFNLKNERNCANLLLDYGCDTTLRNDNGHCALMEAASSDVVSLLVQHGFQVLPCSQNDLKVGLESALTLAAYKGHYDVVQYLLENGANKYKEELHTALMEASMDGHYEVAKLLLDNGAPVNLASDSFESPLTLAACGGHPDLVRLLLERGAIVEEVNDEGYTPLMEASREGHLEVVRLLIKFGAKVNTQTDETGETALTLAACGGFNRKFWINSVSDQLKSLDVVELLVRNDAHLDIGANTPLMEAAQEGHLDTVRFILNEMRSLDLPVSFFFTIKNLVLEIDAITTANSNTALTYAAENGHLDVCAALIEFGANIDHQAENGRTALMKAAKNGNYSVIQFLLMRGAKNRFVHVNEISTENDASALFLACAHGHWEIVRLLLDHGADPSHDGMTCMIEASRNGHTRVAETLLNWHDAPVVTRTPLLGKPPALQNSRLKKVARRTVNKKAATVVQPKVECAEKSMNSMTIDLDEKIGYSDGTTISKSSTAVTTAGMHSQCTHDSQSLSGTHNISTNSNVPAHLLAHYNYQNAINPDELRGMIAGMAAMAAQSDAHQ</sequence>
<evidence type="ECO:0000256" key="2">
    <source>
        <dbReference type="ARBA" id="ARBA00023043"/>
    </source>
</evidence>
<dbReference type="PROSITE" id="PS50297">
    <property type="entry name" value="ANK_REP_REGION"/>
    <property type="match status" value="8"/>
</dbReference>
<feature type="repeat" description="ANK" evidence="3">
    <location>
        <begin position="149"/>
        <end position="175"/>
    </location>
</feature>
<dbReference type="PANTHER" id="PTHR23206">
    <property type="entry name" value="MASK PROTEIN"/>
    <property type="match status" value="1"/>
</dbReference>
<keyword evidence="2 3" id="KW-0040">ANK repeat</keyword>
<dbReference type="GO" id="GO:0005737">
    <property type="term" value="C:cytoplasm"/>
    <property type="evidence" value="ECO:0007669"/>
    <property type="project" value="TreeGrafter"/>
</dbReference>
<evidence type="ECO:0000256" key="3">
    <source>
        <dbReference type="PROSITE-ProRule" id="PRU00023"/>
    </source>
</evidence>
<feature type="repeat" description="ANK" evidence="3">
    <location>
        <begin position="37"/>
        <end position="69"/>
    </location>
</feature>
<evidence type="ECO:0000313" key="4">
    <source>
        <dbReference type="EMBL" id="VDO34293.1"/>
    </source>
</evidence>
<reference evidence="6" key="1">
    <citation type="submission" date="2016-06" db="UniProtKB">
        <authorList>
            <consortium name="WormBaseParasite"/>
        </authorList>
    </citation>
    <scope>IDENTIFICATION</scope>
</reference>